<dbReference type="EMBL" id="LEPB01000004">
    <property type="protein sequence ID" value="RCA11037.1"/>
    <property type="molecule type" value="Genomic_DNA"/>
</dbReference>
<protein>
    <submittedName>
        <fullName evidence="1">Uncharacterized protein</fullName>
    </submittedName>
</protein>
<sequence length="57" mass="6884">MVTIEEYVEQTIEKLREANLLLNKVYEKDSFAREIQDDIAEIMNTLRYRYLGEQEEV</sequence>
<name>A0A367CEF8_9ENTE</name>
<evidence type="ECO:0000313" key="2">
    <source>
        <dbReference type="Proteomes" id="UP000252797"/>
    </source>
</evidence>
<gene>
    <name evidence="1" type="ORF">EA71_01792</name>
</gene>
<proteinExistence type="predicted"/>
<organism evidence="1 2">
    <name type="scientific">Enterococcus durans</name>
    <dbReference type="NCBI Taxonomy" id="53345"/>
    <lineage>
        <taxon>Bacteria</taxon>
        <taxon>Bacillati</taxon>
        <taxon>Bacillota</taxon>
        <taxon>Bacilli</taxon>
        <taxon>Lactobacillales</taxon>
        <taxon>Enterococcaceae</taxon>
        <taxon>Enterococcus</taxon>
    </lineage>
</organism>
<dbReference type="Proteomes" id="UP000252797">
    <property type="component" value="Unassembled WGS sequence"/>
</dbReference>
<dbReference type="AlphaFoldDB" id="A0A367CEF8"/>
<comment type="caution">
    <text evidence="1">The sequence shown here is derived from an EMBL/GenBank/DDBJ whole genome shotgun (WGS) entry which is preliminary data.</text>
</comment>
<evidence type="ECO:0000313" key="1">
    <source>
        <dbReference type="EMBL" id="RCA11037.1"/>
    </source>
</evidence>
<reference evidence="1 2" key="1">
    <citation type="submission" date="2015-06" db="EMBL/GenBank/DDBJ databases">
        <title>The Genome Sequence of Enterococcus durans 4EA1.</title>
        <authorList>
            <consortium name="The Broad Institute Genomics Platform"/>
            <consortium name="The Broad Institute Genome Sequencing Center for Infectious Disease"/>
            <person name="Earl A.M."/>
            <person name="Van Tyne D."/>
            <person name="Lebreton F."/>
            <person name="Saavedra J.T."/>
            <person name="Gilmore M.S."/>
            <person name="Manson Mcguire A."/>
            <person name="Clock S."/>
            <person name="Crupain M."/>
            <person name="Rangan U."/>
            <person name="Young S."/>
            <person name="Abouelleil A."/>
            <person name="Cao P."/>
            <person name="Chapman S.B."/>
            <person name="Griggs A."/>
            <person name="Priest M."/>
            <person name="Shea T."/>
            <person name="Wortman J."/>
            <person name="Nusbaum C."/>
            <person name="Birren B."/>
        </authorList>
    </citation>
    <scope>NUCLEOTIDE SEQUENCE [LARGE SCALE GENOMIC DNA]</scope>
    <source>
        <strain evidence="1 2">4EA1</strain>
    </source>
</reference>
<dbReference type="RefSeq" id="WP_181824905.1">
    <property type="nucleotide sequence ID" value="NZ_JAANZI010000006.1"/>
</dbReference>
<accession>A0A367CEF8</accession>